<reference evidence="9" key="2">
    <citation type="submission" date="2022-10" db="EMBL/GenBank/DDBJ databases">
        <authorList>
            <consortium name="ENA_rothamsted_submissions"/>
            <consortium name="culmorum"/>
            <person name="King R."/>
        </authorList>
    </citation>
    <scope>NUCLEOTIDE SEQUENCE</scope>
</reference>
<organism evidence="9 10">
    <name type="scientific">Chironomus riparius</name>
    <dbReference type="NCBI Taxonomy" id="315576"/>
    <lineage>
        <taxon>Eukaryota</taxon>
        <taxon>Metazoa</taxon>
        <taxon>Ecdysozoa</taxon>
        <taxon>Arthropoda</taxon>
        <taxon>Hexapoda</taxon>
        <taxon>Insecta</taxon>
        <taxon>Pterygota</taxon>
        <taxon>Neoptera</taxon>
        <taxon>Endopterygota</taxon>
        <taxon>Diptera</taxon>
        <taxon>Nematocera</taxon>
        <taxon>Chironomoidea</taxon>
        <taxon>Chironomidae</taxon>
        <taxon>Chironominae</taxon>
        <taxon>Chironomus</taxon>
    </lineage>
</organism>
<keyword evidence="5" id="KW-0999">Mitochondrion inner membrane</keyword>
<evidence type="ECO:0000256" key="7">
    <source>
        <dbReference type="ARBA" id="ARBA00023128"/>
    </source>
</evidence>
<evidence type="ECO:0000256" key="1">
    <source>
        <dbReference type="ARBA" id="ARBA00004434"/>
    </source>
</evidence>
<dbReference type="Proteomes" id="UP001153620">
    <property type="component" value="Chromosome 3"/>
</dbReference>
<comment type="subcellular location">
    <subcellularLocation>
        <location evidence="1">Mitochondrion inner membrane</location>
        <topology evidence="1">Single-pass membrane protein</topology>
    </subcellularLocation>
</comment>
<protein>
    <submittedName>
        <fullName evidence="9">Uncharacterized protein</fullName>
    </submittedName>
</protein>
<gene>
    <name evidence="9" type="ORF">CHIRRI_LOCUS12668</name>
</gene>
<evidence type="ECO:0000256" key="4">
    <source>
        <dbReference type="ARBA" id="ARBA00022692"/>
    </source>
</evidence>
<evidence type="ECO:0000313" key="10">
    <source>
        <dbReference type="Proteomes" id="UP001153620"/>
    </source>
</evidence>
<dbReference type="Pfam" id="PF02285">
    <property type="entry name" value="COX8"/>
    <property type="match status" value="1"/>
</dbReference>
<keyword evidence="8" id="KW-0472">Membrane</keyword>
<evidence type="ECO:0000256" key="6">
    <source>
        <dbReference type="ARBA" id="ARBA00022989"/>
    </source>
</evidence>
<keyword evidence="10" id="KW-1185">Reference proteome</keyword>
<dbReference type="InterPro" id="IPR036548">
    <property type="entry name" value="Cyt_c_oxidase_su8_sf"/>
</dbReference>
<keyword evidence="7" id="KW-0496">Mitochondrion</keyword>
<dbReference type="PANTHER" id="PTHR16717">
    <property type="entry name" value="CYTOCHROME C OXIDASE POLYPEPTIDE VIII"/>
    <property type="match status" value="1"/>
</dbReference>
<evidence type="ECO:0000256" key="8">
    <source>
        <dbReference type="ARBA" id="ARBA00023136"/>
    </source>
</evidence>
<dbReference type="GO" id="GO:0045277">
    <property type="term" value="C:respiratory chain complex IV"/>
    <property type="evidence" value="ECO:0007669"/>
    <property type="project" value="InterPro"/>
</dbReference>
<keyword evidence="4" id="KW-0812">Transmembrane</keyword>
<name>A0A9N9S3Z1_9DIPT</name>
<dbReference type="PANTHER" id="PTHR16717:SF5">
    <property type="entry name" value="CYTOCHROME C OXIDASE SUBUNIT 8, ISOFORM A"/>
    <property type="match status" value="1"/>
</dbReference>
<dbReference type="GO" id="GO:0006123">
    <property type="term" value="P:mitochondrial electron transport, cytochrome c to oxygen"/>
    <property type="evidence" value="ECO:0007669"/>
    <property type="project" value="InterPro"/>
</dbReference>
<evidence type="ECO:0000256" key="3">
    <source>
        <dbReference type="ARBA" id="ARBA00010117"/>
    </source>
</evidence>
<dbReference type="SUPFAM" id="SSF81431">
    <property type="entry name" value="Mitochondrial cytochrome c oxidase subunit VIIIb (aka IX)"/>
    <property type="match status" value="1"/>
</dbReference>
<dbReference type="GO" id="GO:0005743">
    <property type="term" value="C:mitochondrial inner membrane"/>
    <property type="evidence" value="ECO:0007669"/>
    <property type="project" value="UniProtKB-SubCell"/>
</dbReference>
<evidence type="ECO:0000256" key="2">
    <source>
        <dbReference type="ARBA" id="ARBA00004673"/>
    </source>
</evidence>
<comment type="similarity">
    <text evidence="3">Belongs to the cytochrome c oxidase VIII family.</text>
</comment>
<keyword evidence="6" id="KW-1133">Transmembrane helix</keyword>
<evidence type="ECO:0000256" key="5">
    <source>
        <dbReference type="ARBA" id="ARBA00022792"/>
    </source>
</evidence>
<accession>A0A9N9S3Z1</accession>
<dbReference type="InterPro" id="IPR003205">
    <property type="entry name" value="Cyt_c_oxidase_su8"/>
</dbReference>
<comment type="pathway">
    <text evidence="2">Energy metabolism; oxidative phosphorylation.</text>
</comment>
<sequence>MLGRQLIKSVTSTPQLVQARAHSIVSGPPRVKISFGEKAAHGALMFASWLTIPVWVLTHMKEYKGQK</sequence>
<dbReference type="OrthoDB" id="6093252at2759"/>
<dbReference type="EMBL" id="OU895879">
    <property type="protein sequence ID" value="CAG9809848.1"/>
    <property type="molecule type" value="Genomic_DNA"/>
</dbReference>
<dbReference type="Gene3D" id="4.10.81.10">
    <property type="entry name" value="Cytochrome c oxidase, subunit 8"/>
    <property type="match status" value="1"/>
</dbReference>
<dbReference type="AlphaFoldDB" id="A0A9N9S3Z1"/>
<proteinExistence type="inferred from homology"/>
<evidence type="ECO:0000313" key="9">
    <source>
        <dbReference type="EMBL" id="CAG9809848.1"/>
    </source>
</evidence>
<reference evidence="9" key="1">
    <citation type="submission" date="2022-01" db="EMBL/GenBank/DDBJ databases">
        <authorList>
            <person name="King R."/>
        </authorList>
    </citation>
    <scope>NUCLEOTIDE SEQUENCE</scope>
</reference>